<sequence>MKALQEAKKLSIVLAKEFPYERAYLFGSVLKKGRFTRHSDIDIVIKDLDETLFLKAYAFLLGKSNFPVDLKPWELLDEHARKKVEGEGVVLDGEG</sequence>
<dbReference type="AlphaFoldDB" id="X1A735"/>
<dbReference type="InterPro" id="IPR041633">
    <property type="entry name" value="Polbeta"/>
</dbReference>
<accession>X1A735</accession>
<dbReference type="Pfam" id="PF18765">
    <property type="entry name" value="Polbeta"/>
    <property type="match status" value="1"/>
</dbReference>
<feature type="domain" description="Polymerase beta nucleotidyltransferase" evidence="1">
    <location>
        <begin position="9"/>
        <end position="91"/>
    </location>
</feature>
<protein>
    <recommendedName>
        <fullName evidence="1">Polymerase beta nucleotidyltransferase domain-containing protein</fullName>
    </recommendedName>
</protein>
<dbReference type="InterPro" id="IPR043519">
    <property type="entry name" value="NT_sf"/>
</dbReference>
<comment type="caution">
    <text evidence="2">The sequence shown here is derived from an EMBL/GenBank/DDBJ whole genome shotgun (WGS) entry which is preliminary data.</text>
</comment>
<evidence type="ECO:0000259" key="1">
    <source>
        <dbReference type="Pfam" id="PF18765"/>
    </source>
</evidence>
<name>X1A735_9ZZZZ</name>
<dbReference type="CDD" id="cd05403">
    <property type="entry name" value="NT_KNTase_like"/>
    <property type="match status" value="1"/>
</dbReference>
<gene>
    <name evidence="2" type="ORF">S01H4_21146</name>
</gene>
<evidence type="ECO:0000313" key="2">
    <source>
        <dbReference type="EMBL" id="GAG77975.1"/>
    </source>
</evidence>
<proteinExistence type="predicted"/>
<dbReference type="PIRSF" id="PIRSF020217">
    <property type="entry name" value="UCP020217"/>
    <property type="match status" value="1"/>
</dbReference>
<organism evidence="2">
    <name type="scientific">marine sediment metagenome</name>
    <dbReference type="NCBI Taxonomy" id="412755"/>
    <lineage>
        <taxon>unclassified sequences</taxon>
        <taxon>metagenomes</taxon>
        <taxon>ecological metagenomes</taxon>
    </lineage>
</organism>
<dbReference type="InterPro" id="IPR024700">
    <property type="entry name" value="UCP020217"/>
</dbReference>
<dbReference type="EMBL" id="BART01009560">
    <property type="protein sequence ID" value="GAG77975.1"/>
    <property type="molecule type" value="Genomic_DNA"/>
</dbReference>
<dbReference type="Gene3D" id="3.30.460.10">
    <property type="entry name" value="Beta Polymerase, domain 2"/>
    <property type="match status" value="1"/>
</dbReference>
<dbReference type="SUPFAM" id="SSF81301">
    <property type="entry name" value="Nucleotidyltransferase"/>
    <property type="match status" value="1"/>
</dbReference>
<reference evidence="2" key="1">
    <citation type="journal article" date="2014" name="Front. Microbiol.">
        <title>High frequency of phylogenetically diverse reductive dehalogenase-homologous genes in deep subseafloor sedimentary metagenomes.</title>
        <authorList>
            <person name="Kawai M."/>
            <person name="Futagami T."/>
            <person name="Toyoda A."/>
            <person name="Takaki Y."/>
            <person name="Nishi S."/>
            <person name="Hori S."/>
            <person name="Arai W."/>
            <person name="Tsubouchi T."/>
            <person name="Morono Y."/>
            <person name="Uchiyama I."/>
            <person name="Ito T."/>
            <person name="Fujiyama A."/>
            <person name="Inagaki F."/>
            <person name="Takami H."/>
        </authorList>
    </citation>
    <scope>NUCLEOTIDE SEQUENCE</scope>
    <source>
        <strain evidence="2">Expedition CK06-06</strain>
    </source>
</reference>